<comment type="caution">
    <text evidence="1">The sequence shown here is derived from an EMBL/GenBank/DDBJ whole genome shotgun (WGS) entry which is preliminary data.</text>
</comment>
<dbReference type="RefSeq" id="WP_110389498.1">
    <property type="nucleotide sequence ID" value="NZ_QJKI01000002.1"/>
</dbReference>
<reference evidence="1 2" key="1">
    <citation type="submission" date="2018-05" db="EMBL/GenBank/DDBJ databases">
        <title>Genomic Encyclopedia of Type Strains, Phase IV (KMG-IV): sequencing the most valuable type-strain genomes for metagenomic binning, comparative biology and taxonomic classification.</title>
        <authorList>
            <person name="Goeker M."/>
        </authorList>
    </citation>
    <scope>NUCLEOTIDE SEQUENCE [LARGE SCALE GENOMIC DNA]</scope>
    <source>
        <strain evidence="1 2">DSM 29661</strain>
    </source>
</reference>
<evidence type="ECO:0000313" key="1">
    <source>
        <dbReference type="EMBL" id="PXX81176.1"/>
    </source>
</evidence>
<gene>
    <name evidence="1" type="ORF">DFR34_10211</name>
</gene>
<dbReference type="Proteomes" id="UP000247555">
    <property type="component" value="Unassembled WGS sequence"/>
</dbReference>
<dbReference type="EMBL" id="QJKI01000002">
    <property type="protein sequence ID" value="PXX81176.1"/>
    <property type="molecule type" value="Genomic_DNA"/>
</dbReference>
<name>A0A318KZU1_9NEIS</name>
<accession>A0A318KZU1</accession>
<organism evidence="1 2">
    <name type="scientific">Rivihabitans pingtungensis</name>
    <dbReference type="NCBI Taxonomy" id="1054498"/>
    <lineage>
        <taxon>Bacteria</taxon>
        <taxon>Pseudomonadati</taxon>
        <taxon>Pseudomonadota</taxon>
        <taxon>Betaproteobacteria</taxon>
        <taxon>Neisseriales</taxon>
        <taxon>Aquaspirillaceae</taxon>
        <taxon>Rivihabitans</taxon>
    </lineage>
</organism>
<protein>
    <submittedName>
        <fullName evidence="1">Uncharacterized protein DUF2442</fullName>
    </submittedName>
</protein>
<proteinExistence type="predicted"/>
<keyword evidence="2" id="KW-1185">Reference proteome</keyword>
<dbReference type="OrthoDB" id="6506350at2"/>
<dbReference type="Pfam" id="PF10387">
    <property type="entry name" value="DUF2442"/>
    <property type="match status" value="1"/>
</dbReference>
<dbReference type="AlphaFoldDB" id="A0A318KZU1"/>
<sequence length="120" mass="12952">MKTVKARVRDDEPVTELGLAQAVARGRRRQDELRAASIRYLPERQAVWLGFADQSAIVLPVANYPELAQLSVAELNALTLEFGGSALCLEARDLHLSITGLAAASHSLMEMAASLLAARP</sequence>
<dbReference type="Gene3D" id="3.30.2020.40">
    <property type="entry name" value="Uncharacterised protein PF10387, DUF2442"/>
    <property type="match status" value="1"/>
</dbReference>
<evidence type="ECO:0000313" key="2">
    <source>
        <dbReference type="Proteomes" id="UP000247555"/>
    </source>
</evidence>
<dbReference type="InterPro" id="IPR018841">
    <property type="entry name" value="DUF2442"/>
</dbReference>